<name>A0A2U2I7P2_9BURK</name>
<feature type="transmembrane region" description="Helical" evidence="1">
    <location>
        <begin position="21"/>
        <end position="47"/>
    </location>
</feature>
<feature type="transmembrane region" description="Helical" evidence="1">
    <location>
        <begin position="181"/>
        <end position="202"/>
    </location>
</feature>
<keyword evidence="4" id="KW-1185">Reference proteome</keyword>
<dbReference type="PANTHER" id="PTHR14969">
    <property type="entry name" value="SPHINGOSINE-1-PHOSPHATE PHOSPHOHYDROLASE"/>
    <property type="match status" value="1"/>
</dbReference>
<dbReference type="RefSeq" id="WP_106755497.1">
    <property type="nucleotide sequence ID" value="NZ_PXWF02000002.1"/>
</dbReference>
<evidence type="ECO:0000259" key="2">
    <source>
        <dbReference type="SMART" id="SM00014"/>
    </source>
</evidence>
<feature type="domain" description="Phosphatidic acid phosphatase type 2/haloperoxidase" evidence="2">
    <location>
        <begin position="108"/>
        <end position="223"/>
    </location>
</feature>
<dbReference type="AlphaFoldDB" id="A0A2U2I7P2"/>
<accession>A0A2U2I7P2</accession>
<keyword evidence="1" id="KW-0812">Transmembrane</keyword>
<gene>
    <name evidence="3" type="ORF">C7C56_000170</name>
</gene>
<organism evidence="3 4">
    <name type="scientific">Massilia glaciei</name>
    <dbReference type="NCBI Taxonomy" id="1524097"/>
    <lineage>
        <taxon>Bacteria</taxon>
        <taxon>Pseudomonadati</taxon>
        <taxon>Pseudomonadota</taxon>
        <taxon>Betaproteobacteria</taxon>
        <taxon>Burkholderiales</taxon>
        <taxon>Oxalobacteraceae</taxon>
        <taxon>Telluria group</taxon>
        <taxon>Massilia</taxon>
    </lineage>
</organism>
<feature type="transmembrane region" description="Helical" evidence="1">
    <location>
        <begin position="84"/>
        <end position="101"/>
    </location>
</feature>
<feature type="transmembrane region" description="Helical" evidence="1">
    <location>
        <begin position="108"/>
        <end position="127"/>
    </location>
</feature>
<evidence type="ECO:0000313" key="3">
    <source>
        <dbReference type="EMBL" id="PWF55760.1"/>
    </source>
</evidence>
<feature type="transmembrane region" description="Helical" evidence="1">
    <location>
        <begin position="208"/>
        <end position="229"/>
    </location>
</feature>
<reference evidence="3 4" key="1">
    <citation type="submission" date="2018-04" db="EMBL/GenBank/DDBJ databases">
        <title>Massilia violaceinigra sp. nov., a novel purple-pigmented bacterium isolated from Tianshan glacier, Xinjiang, China.</title>
        <authorList>
            <person name="Wang H."/>
        </authorList>
    </citation>
    <scope>NUCLEOTIDE SEQUENCE [LARGE SCALE GENOMIC DNA]</scope>
    <source>
        <strain evidence="3 4">B448-2</strain>
    </source>
</reference>
<feature type="transmembrane region" description="Helical" evidence="1">
    <location>
        <begin position="147"/>
        <end position="169"/>
    </location>
</feature>
<evidence type="ECO:0000256" key="1">
    <source>
        <dbReference type="SAM" id="Phobius"/>
    </source>
</evidence>
<dbReference type="InterPro" id="IPR000326">
    <property type="entry name" value="PAP2/HPO"/>
</dbReference>
<keyword evidence="1" id="KW-0472">Membrane</keyword>
<sequence>MKKPRPRTRLQRHIAARFSPTEAFGLHLTVGFVLMLLAGAAFGVIAADVVAGRPITLLDVELTHCLHRPAHDGFTRAMLVVTHLHSQAGVALMALLLAVYFHRRGARYWLLTLAAAVPGGMLLNVLLKYTFQRARPDFTDPLLTLSTYSFPSGHTVGATVFYGMLAAWLVCRTRSWPRRALAVAAACAMVALVGLSRMVLGVHYLSDVLAAVAEGAAWLAICITAGSTLRRRAARHAPTSTGETP</sequence>
<protein>
    <submittedName>
        <fullName evidence="3">PAP2 family protein</fullName>
    </submittedName>
</protein>
<evidence type="ECO:0000313" key="4">
    <source>
        <dbReference type="Proteomes" id="UP000241421"/>
    </source>
</evidence>
<proteinExistence type="predicted"/>
<keyword evidence="1" id="KW-1133">Transmembrane helix</keyword>
<dbReference type="Proteomes" id="UP000241421">
    <property type="component" value="Unassembled WGS sequence"/>
</dbReference>
<dbReference type="SMART" id="SM00014">
    <property type="entry name" value="acidPPc"/>
    <property type="match status" value="1"/>
</dbReference>
<dbReference type="OrthoDB" id="9780918at2"/>
<dbReference type="Gene3D" id="1.20.144.10">
    <property type="entry name" value="Phosphatidic acid phosphatase type 2/haloperoxidase"/>
    <property type="match status" value="2"/>
</dbReference>
<dbReference type="CDD" id="cd03392">
    <property type="entry name" value="PAP2_like_2"/>
    <property type="match status" value="1"/>
</dbReference>
<dbReference type="PANTHER" id="PTHR14969:SF13">
    <property type="entry name" value="AT30094P"/>
    <property type="match status" value="1"/>
</dbReference>
<comment type="caution">
    <text evidence="3">The sequence shown here is derived from an EMBL/GenBank/DDBJ whole genome shotgun (WGS) entry which is preliminary data.</text>
</comment>
<dbReference type="SUPFAM" id="SSF48317">
    <property type="entry name" value="Acid phosphatase/Vanadium-dependent haloperoxidase"/>
    <property type="match status" value="1"/>
</dbReference>
<dbReference type="InterPro" id="IPR036938">
    <property type="entry name" value="PAP2/HPO_sf"/>
</dbReference>
<dbReference type="EMBL" id="PXWF02000002">
    <property type="protein sequence ID" value="PWF55760.1"/>
    <property type="molecule type" value="Genomic_DNA"/>
</dbReference>
<dbReference type="Pfam" id="PF01569">
    <property type="entry name" value="PAP2"/>
    <property type="match status" value="1"/>
</dbReference>